<sequence length="270" mass="32256">MGGLGNQLFQIFATISYAMKHRQPFKFWYKDFLGNRPTYWNTFLKSLKAFTIKQRPTMTIIKETGFEFQVIQDPVQGEDSTLKGYFQSHKYFETHWNTLTRLIRVEEQKAAIKSEYTHNYDNIVSMHFRLGDYKNLQDCHPVMKYSYYKNSVQHIIDTTKNIKLKILYFCEKEDEEDVQIIIKQLKEEFPESKFVKIDHDIVDWEQILMMSLCRHNIIANSSFSWWGAYFNCREDKIVCYPDVWFGPKLADINDTCDLFPETWSKISCNE</sequence>
<dbReference type="GO" id="GO:0008107">
    <property type="term" value="F:galactoside 2-alpha-L-fucosyltransferase activity"/>
    <property type="evidence" value="ECO:0007669"/>
    <property type="project" value="InterPro"/>
</dbReference>
<reference evidence="3" key="1">
    <citation type="journal article" date="2020" name="Nature">
        <title>Giant virus diversity and host interactions through global metagenomics.</title>
        <authorList>
            <person name="Schulz F."/>
            <person name="Roux S."/>
            <person name="Paez-Espino D."/>
            <person name="Jungbluth S."/>
            <person name="Walsh D.A."/>
            <person name="Denef V.J."/>
            <person name="McMahon K.D."/>
            <person name="Konstantinidis K.T."/>
            <person name="Eloe-Fadrosh E.A."/>
            <person name="Kyrpides N.C."/>
            <person name="Woyke T."/>
        </authorList>
    </citation>
    <scope>NUCLEOTIDE SEQUENCE</scope>
    <source>
        <strain evidence="3">GVMAG-S-1101165-83</strain>
    </source>
</reference>
<keyword evidence="2" id="KW-0808">Transferase</keyword>
<dbReference type="Pfam" id="PF01531">
    <property type="entry name" value="Glyco_transf_11"/>
    <property type="match status" value="1"/>
</dbReference>
<keyword evidence="1" id="KW-0328">Glycosyltransferase</keyword>
<dbReference type="GO" id="GO:0016020">
    <property type="term" value="C:membrane"/>
    <property type="evidence" value="ECO:0007669"/>
    <property type="project" value="InterPro"/>
</dbReference>
<dbReference type="InterPro" id="IPR002516">
    <property type="entry name" value="Glyco_trans_11"/>
</dbReference>
<organism evidence="3">
    <name type="scientific">viral metagenome</name>
    <dbReference type="NCBI Taxonomy" id="1070528"/>
    <lineage>
        <taxon>unclassified sequences</taxon>
        <taxon>metagenomes</taxon>
        <taxon>organismal metagenomes</taxon>
    </lineage>
</organism>
<evidence type="ECO:0000256" key="2">
    <source>
        <dbReference type="ARBA" id="ARBA00022679"/>
    </source>
</evidence>
<dbReference type="GO" id="GO:0005975">
    <property type="term" value="P:carbohydrate metabolic process"/>
    <property type="evidence" value="ECO:0007669"/>
    <property type="project" value="InterPro"/>
</dbReference>
<evidence type="ECO:0008006" key="4">
    <source>
        <dbReference type="Google" id="ProtNLM"/>
    </source>
</evidence>
<dbReference type="PANTHER" id="PTHR11927">
    <property type="entry name" value="GALACTOSIDE 2-L-FUCOSYLTRANSFERASE"/>
    <property type="match status" value="1"/>
</dbReference>
<protein>
    <recommendedName>
        <fullName evidence="4">Glycosyltransferase</fullName>
    </recommendedName>
</protein>
<dbReference type="PANTHER" id="PTHR11927:SF9">
    <property type="entry name" value="L-FUCOSYLTRANSFERASE"/>
    <property type="match status" value="1"/>
</dbReference>
<name>A0A6C0K1P8_9ZZZZ</name>
<dbReference type="EMBL" id="MN740769">
    <property type="protein sequence ID" value="QHU10597.1"/>
    <property type="molecule type" value="Genomic_DNA"/>
</dbReference>
<dbReference type="AlphaFoldDB" id="A0A6C0K1P8"/>
<accession>A0A6C0K1P8</accession>
<evidence type="ECO:0000313" key="3">
    <source>
        <dbReference type="EMBL" id="QHU10597.1"/>
    </source>
</evidence>
<evidence type="ECO:0000256" key="1">
    <source>
        <dbReference type="ARBA" id="ARBA00022676"/>
    </source>
</evidence>
<proteinExistence type="predicted"/>
<dbReference type="CDD" id="cd11301">
    <property type="entry name" value="Fut1_Fut2_like"/>
    <property type="match status" value="1"/>
</dbReference>